<gene>
    <name evidence="10" type="ORF">SPIROBIBN47_310094</name>
</gene>
<sequence length="429" mass="45249">MEKFFKLQERGTSVRTEVVAGITTFMTMAYILAVNPGILSATGMPAGGVFTATALSSAIAIFFMAFLANLPIALAPGMGLNAFFAFSVVLGMGYSWQLALTAVFLEGILFVLLSFFNVREAIVTAIPTNVKRAVSVGIGLFIAFIGLQNAGIIVKNDATLVSLGKVTQNTGLLAIIGLFIMGFLLAKKVKGALLIGILVTTVIGIPFGITKIPESWSPLARPAAPLLFQFQFDKVFTLDFFVVFFTFLFVDIFDTIGTLVGVTTQAGLINKKGEIPQVKGALLADAIGTVAGACLGTSTVTSYVESASGVAEGGRTGLTALTTGVLFLLALFFAPVFLLIPSAATAPALIIVGLFMMSPIKEIDLSDYTEAIPAFLTIIMMPLAYSIADGLMFGIISYVVLKALAGKFKDITVVTWIVAILFVLKLIIG</sequence>
<feature type="transmembrane region" description="Helical" evidence="9">
    <location>
        <begin position="73"/>
        <end position="92"/>
    </location>
</feature>
<accession>A0A3P3XK03</accession>
<dbReference type="PANTHER" id="PTHR43337">
    <property type="entry name" value="XANTHINE/URACIL PERMEASE C887.17-RELATED"/>
    <property type="match status" value="1"/>
</dbReference>
<evidence type="ECO:0000256" key="5">
    <source>
        <dbReference type="ARBA" id="ARBA00022692"/>
    </source>
</evidence>
<evidence type="ECO:0000256" key="8">
    <source>
        <dbReference type="PIRNR" id="PIRNR005353"/>
    </source>
</evidence>
<feature type="transmembrane region" description="Helical" evidence="9">
    <location>
        <begin position="192"/>
        <end position="209"/>
    </location>
</feature>
<feature type="transmembrane region" description="Helical" evidence="9">
    <location>
        <begin position="98"/>
        <end position="118"/>
    </location>
</feature>
<organism evidence="10">
    <name type="scientific">uncultured spirochete</name>
    <dbReference type="NCBI Taxonomy" id="156406"/>
    <lineage>
        <taxon>Bacteria</taxon>
        <taxon>Pseudomonadati</taxon>
        <taxon>Spirochaetota</taxon>
        <taxon>Spirochaetia</taxon>
        <taxon>Spirochaetales</taxon>
        <taxon>environmental samples</taxon>
    </lineage>
</organism>
<feature type="transmembrane region" description="Helical" evidence="9">
    <location>
        <begin position="375"/>
        <end position="399"/>
    </location>
</feature>
<keyword evidence="6 8" id="KW-1133">Transmembrane helix</keyword>
<name>A0A3P3XK03_9SPIR</name>
<evidence type="ECO:0000256" key="1">
    <source>
        <dbReference type="ARBA" id="ARBA00004651"/>
    </source>
</evidence>
<dbReference type="EMBL" id="FWDM01000025">
    <property type="protein sequence ID" value="SLM14323.1"/>
    <property type="molecule type" value="Genomic_DNA"/>
</dbReference>
<keyword evidence="7 8" id="KW-0472">Membrane</keyword>
<dbReference type="InterPro" id="IPR006043">
    <property type="entry name" value="NCS2"/>
</dbReference>
<feature type="transmembrane region" description="Helical" evidence="9">
    <location>
        <begin position="324"/>
        <end position="355"/>
    </location>
</feature>
<dbReference type="InterPro" id="IPR045018">
    <property type="entry name" value="Azg-like"/>
</dbReference>
<feature type="transmembrane region" description="Helical" evidence="9">
    <location>
        <begin position="166"/>
        <end position="185"/>
    </location>
</feature>
<comment type="similarity">
    <text evidence="2 8">Belongs to the nucleobase:cation symporter-2 (NCS2) (TC 2.A.40) family. Azg-like subfamily.</text>
</comment>
<evidence type="ECO:0000256" key="9">
    <source>
        <dbReference type="SAM" id="Phobius"/>
    </source>
</evidence>
<evidence type="ECO:0000256" key="7">
    <source>
        <dbReference type="ARBA" id="ARBA00023136"/>
    </source>
</evidence>
<feature type="transmembrane region" description="Helical" evidence="9">
    <location>
        <begin position="282"/>
        <end position="304"/>
    </location>
</feature>
<dbReference type="GO" id="GO:0005345">
    <property type="term" value="F:purine nucleobase transmembrane transporter activity"/>
    <property type="evidence" value="ECO:0007669"/>
    <property type="project" value="TreeGrafter"/>
</dbReference>
<dbReference type="AlphaFoldDB" id="A0A3P3XK03"/>
<keyword evidence="5 8" id="KW-0812">Transmembrane</keyword>
<dbReference type="PIRSF" id="PIRSF005353">
    <property type="entry name" value="PbuG"/>
    <property type="match status" value="1"/>
</dbReference>
<feature type="transmembrane region" description="Helical" evidence="9">
    <location>
        <begin position="130"/>
        <end position="154"/>
    </location>
</feature>
<keyword evidence="3 8" id="KW-0813">Transport</keyword>
<protein>
    <submittedName>
        <fullName evidence="10">Uncharacterized protein</fullName>
    </submittedName>
</protein>
<feature type="transmembrane region" description="Helical" evidence="9">
    <location>
        <begin position="240"/>
        <end position="262"/>
    </location>
</feature>
<evidence type="ECO:0000256" key="2">
    <source>
        <dbReference type="ARBA" id="ARBA00005697"/>
    </source>
</evidence>
<evidence type="ECO:0000256" key="6">
    <source>
        <dbReference type="ARBA" id="ARBA00022989"/>
    </source>
</evidence>
<feature type="transmembrane region" description="Helical" evidence="9">
    <location>
        <begin position="45"/>
        <end position="66"/>
    </location>
</feature>
<evidence type="ECO:0000313" key="10">
    <source>
        <dbReference type="EMBL" id="SLM14323.1"/>
    </source>
</evidence>
<feature type="transmembrane region" description="Helical" evidence="9">
    <location>
        <begin position="411"/>
        <end position="428"/>
    </location>
</feature>
<dbReference type="Pfam" id="PF00860">
    <property type="entry name" value="Xan_ur_permease"/>
    <property type="match status" value="1"/>
</dbReference>
<evidence type="ECO:0000256" key="3">
    <source>
        <dbReference type="ARBA" id="ARBA00022448"/>
    </source>
</evidence>
<comment type="subcellular location">
    <subcellularLocation>
        <location evidence="1 8">Cell membrane</location>
        <topology evidence="1 8">Multi-pass membrane protein</topology>
    </subcellularLocation>
</comment>
<proteinExistence type="inferred from homology"/>
<dbReference type="InterPro" id="IPR026033">
    <property type="entry name" value="Azg-like_bact_archaea"/>
</dbReference>
<dbReference type="GO" id="GO:0005886">
    <property type="term" value="C:plasma membrane"/>
    <property type="evidence" value="ECO:0007669"/>
    <property type="project" value="UniProtKB-SubCell"/>
</dbReference>
<keyword evidence="4 8" id="KW-1003">Cell membrane</keyword>
<evidence type="ECO:0000256" key="4">
    <source>
        <dbReference type="ARBA" id="ARBA00022475"/>
    </source>
</evidence>
<dbReference type="PANTHER" id="PTHR43337:SF1">
    <property type="entry name" value="XANTHINE_URACIL PERMEASE C887.17-RELATED"/>
    <property type="match status" value="1"/>
</dbReference>
<reference evidence="10" key="1">
    <citation type="submission" date="2017-02" db="EMBL/GenBank/DDBJ databases">
        <authorList>
            <person name="Regsiter A."/>
            <person name="William W."/>
        </authorList>
    </citation>
    <scope>NUCLEOTIDE SEQUENCE</scope>
    <source>
        <strain evidence="10">Bib</strain>
    </source>
</reference>
<feature type="transmembrane region" description="Helical" evidence="9">
    <location>
        <begin position="12"/>
        <end position="33"/>
    </location>
</feature>